<evidence type="ECO:0000256" key="2">
    <source>
        <dbReference type="ARBA" id="ARBA00006386"/>
    </source>
</evidence>
<keyword evidence="3" id="KW-1003">Cell membrane</keyword>
<comment type="subcellular location">
    <subcellularLocation>
        <location evidence="1">Cell membrane</location>
        <topology evidence="1">Multi-pass membrane protein</topology>
    </subcellularLocation>
</comment>
<keyword evidence="6 7" id="KW-0472">Membrane</keyword>
<feature type="transmembrane region" description="Helical" evidence="7">
    <location>
        <begin position="337"/>
        <end position="355"/>
    </location>
</feature>
<gene>
    <name evidence="8" type="ORF">EPV75_11100</name>
</gene>
<name>A0A410H5T5_9GAMM</name>
<dbReference type="Proteomes" id="UP000285478">
    <property type="component" value="Chromosome"/>
</dbReference>
<organism evidence="8 9">
    <name type="scientific">Hydrogenovibrio thermophilus</name>
    <dbReference type="NCBI Taxonomy" id="265883"/>
    <lineage>
        <taxon>Bacteria</taxon>
        <taxon>Pseudomonadati</taxon>
        <taxon>Pseudomonadota</taxon>
        <taxon>Gammaproteobacteria</taxon>
        <taxon>Thiotrichales</taxon>
        <taxon>Piscirickettsiaceae</taxon>
        <taxon>Hydrogenovibrio</taxon>
    </lineage>
</organism>
<evidence type="ECO:0000256" key="6">
    <source>
        <dbReference type="ARBA" id="ARBA00023136"/>
    </source>
</evidence>
<dbReference type="Pfam" id="PF03773">
    <property type="entry name" value="ArsP_1"/>
    <property type="match status" value="1"/>
</dbReference>
<evidence type="ECO:0000313" key="9">
    <source>
        <dbReference type="Proteomes" id="UP000285478"/>
    </source>
</evidence>
<dbReference type="GO" id="GO:0005886">
    <property type="term" value="C:plasma membrane"/>
    <property type="evidence" value="ECO:0007669"/>
    <property type="project" value="UniProtKB-SubCell"/>
</dbReference>
<dbReference type="NCBIfam" id="NF033936">
    <property type="entry name" value="CuZnOut_SO0444"/>
    <property type="match status" value="1"/>
</dbReference>
<feature type="transmembrane region" description="Helical" evidence="7">
    <location>
        <begin position="201"/>
        <end position="219"/>
    </location>
</feature>
<keyword evidence="9" id="KW-1185">Reference proteome</keyword>
<dbReference type="PANTHER" id="PTHR34184">
    <property type="entry name" value="UPF0718 PROTEIN YCGR"/>
    <property type="match status" value="1"/>
</dbReference>
<dbReference type="RefSeq" id="WP_128385431.1">
    <property type="nucleotide sequence ID" value="NZ_CP035033.1"/>
</dbReference>
<feature type="transmembrane region" description="Helical" evidence="7">
    <location>
        <begin position="295"/>
        <end position="317"/>
    </location>
</feature>
<reference evidence="8 9" key="1">
    <citation type="journal article" date="2018" name="Environ. Microbiol.">
        <title>Genomes of ubiquitous marine and hypersaline Hydrogenovibrio, Thiomicrorhabdus and Thiomicrospira spp. encode a diversity of mechanisms to sustain chemolithoautotrophy in heterogeneous environments.</title>
        <authorList>
            <person name="Scott K.M."/>
            <person name="Williams J."/>
            <person name="Porter C.M.B."/>
            <person name="Russel S."/>
            <person name="Harmer T.L."/>
            <person name="Paul J.H."/>
            <person name="Antonen K.M."/>
            <person name="Bridges M.K."/>
            <person name="Camper G.J."/>
            <person name="Campla C.K."/>
            <person name="Casella L.G."/>
            <person name="Chase E."/>
            <person name="Conrad J.W."/>
            <person name="Cruz M.C."/>
            <person name="Dunlap D.S."/>
            <person name="Duran L."/>
            <person name="Fahsbender E.M."/>
            <person name="Goldsmith D.B."/>
            <person name="Keeley R.F."/>
            <person name="Kondoff M.R."/>
            <person name="Kussy B.I."/>
            <person name="Lane M.K."/>
            <person name="Lawler S."/>
            <person name="Leigh B.A."/>
            <person name="Lewis C."/>
            <person name="Lostal L.M."/>
            <person name="Marking D."/>
            <person name="Mancera P.A."/>
            <person name="McClenthan E.C."/>
            <person name="McIntyre E.A."/>
            <person name="Mine J.A."/>
            <person name="Modi S."/>
            <person name="Moore B.D."/>
            <person name="Morgan W.A."/>
            <person name="Nelson K.M."/>
            <person name="Nguyen K.N."/>
            <person name="Ogburn N."/>
            <person name="Parrino D.G."/>
            <person name="Pedapudi A.D."/>
            <person name="Pelham R.P."/>
            <person name="Preece A.M."/>
            <person name="Rampersad E.A."/>
            <person name="Richardson J.C."/>
            <person name="Rodgers C.M."/>
            <person name="Schaffer B.L."/>
            <person name="Sheridan N.E."/>
            <person name="Solone M.R."/>
            <person name="Staley Z.R."/>
            <person name="Tabuchi M."/>
            <person name="Waide R.J."/>
            <person name="Wanjugi P.W."/>
            <person name="Young S."/>
            <person name="Clum A."/>
            <person name="Daum C."/>
            <person name="Huntemann M."/>
            <person name="Ivanova N."/>
            <person name="Kyrpides N."/>
            <person name="Mikhailova N."/>
            <person name="Palaniappan K."/>
            <person name="Pillay M."/>
            <person name="Reddy T.B.K."/>
            <person name="Shapiro N."/>
            <person name="Stamatis D."/>
            <person name="Varghese N."/>
            <person name="Woyke T."/>
            <person name="Boden R."/>
            <person name="Freyermuth S.K."/>
            <person name="Kerfeld C.A."/>
        </authorList>
    </citation>
    <scope>NUCLEOTIDE SEQUENCE [LARGE SCALE GENOMIC DNA]</scope>
    <source>
        <strain evidence="8 9">JR-2</strain>
    </source>
</reference>
<evidence type="ECO:0000313" key="8">
    <source>
        <dbReference type="EMBL" id="QAB16170.1"/>
    </source>
</evidence>
<dbReference type="PANTHER" id="PTHR34184:SF4">
    <property type="entry name" value="UPF0718 PROTEIN YCGR"/>
    <property type="match status" value="1"/>
</dbReference>
<sequence length="369" mass="38823">MTLFDHFLSLALESAPWLVLGLILGGLMKVLLPTDFLNKHLKRDSLGSVAKATLLGAPLPLCSCGVVPAAVGLRQAGASKPATVSFLISTPETGVDSISVTYALMGPVMAVTRAISALGSAFFTGLLVLLFDRSSRAESSAATSPVSDQCEATSSCCSNGSNEKPATSSCCGSTPQPSSSGWLTSATQGLHYAFNDMLADIIGWLTLGLVFAAAVQTYLPPDFLTQWGSGLLAMIIMLLIGIPMYVCATASTPIAVGLILAGISPGVALVFLLSGPATNIGTLGIIAKLLGRRTMWLYLSGTVFSALAAGLLFDALLNYWDWNLTATMQAHHDTVPFWLQAACLTILVLAALNIYRRKWRTAKQAPEHE</sequence>
<evidence type="ECO:0000256" key="5">
    <source>
        <dbReference type="ARBA" id="ARBA00022989"/>
    </source>
</evidence>
<proteinExistence type="inferred from homology"/>
<keyword evidence="5 7" id="KW-1133">Transmembrane helix</keyword>
<evidence type="ECO:0000256" key="7">
    <source>
        <dbReference type="SAM" id="Phobius"/>
    </source>
</evidence>
<feature type="transmembrane region" description="Helical" evidence="7">
    <location>
        <begin position="15"/>
        <end position="32"/>
    </location>
</feature>
<evidence type="ECO:0000256" key="3">
    <source>
        <dbReference type="ARBA" id="ARBA00022475"/>
    </source>
</evidence>
<feature type="transmembrane region" description="Helical" evidence="7">
    <location>
        <begin position="114"/>
        <end position="131"/>
    </location>
</feature>
<feature type="transmembrane region" description="Helical" evidence="7">
    <location>
        <begin position="254"/>
        <end position="274"/>
    </location>
</feature>
<evidence type="ECO:0000256" key="4">
    <source>
        <dbReference type="ARBA" id="ARBA00022692"/>
    </source>
</evidence>
<feature type="transmembrane region" description="Helical" evidence="7">
    <location>
        <begin position="231"/>
        <end position="248"/>
    </location>
</feature>
<dbReference type="AlphaFoldDB" id="A0A410H5T5"/>
<dbReference type="EMBL" id="CP035033">
    <property type="protein sequence ID" value="QAB16170.1"/>
    <property type="molecule type" value="Genomic_DNA"/>
</dbReference>
<evidence type="ECO:0000256" key="1">
    <source>
        <dbReference type="ARBA" id="ARBA00004651"/>
    </source>
</evidence>
<accession>A0A410H5T5</accession>
<keyword evidence="4 7" id="KW-0812">Transmembrane</keyword>
<comment type="similarity">
    <text evidence="2">Belongs to the UPF0718 family.</text>
</comment>
<dbReference type="InterPro" id="IPR052923">
    <property type="entry name" value="UPF0718"/>
</dbReference>
<dbReference type="InterPro" id="IPR005524">
    <property type="entry name" value="DUF318"/>
</dbReference>
<protein>
    <submittedName>
        <fullName evidence="8">Permease</fullName>
    </submittedName>
</protein>
<dbReference type="KEGG" id="htr:EPV75_11100"/>